<dbReference type="EMBL" id="MU005582">
    <property type="protein sequence ID" value="KAF2684119.1"/>
    <property type="molecule type" value="Genomic_DNA"/>
</dbReference>
<evidence type="ECO:0000313" key="2">
    <source>
        <dbReference type="EMBL" id="KAF2684119.1"/>
    </source>
</evidence>
<organism evidence="2 3">
    <name type="scientific">Lentithecium fluviatile CBS 122367</name>
    <dbReference type="NCBI Taxonomy" id="1168545"/>
    <lineage>
        <taxon>Eukaryota</taxon>
        <taxon>Fungi</taxon>
        <taxon>Dikarya</taxon>
        <taxon>Ascomycota</taxon>
        <taxon>Pezizomycotina</taxon>
        <taxon>Dothideomycetes</taxon>
        <taxon>Pleosporomycetidae</taxon>
        <taxon>Pleosporales</taxon>
        <taxon>Massarineae</taxon>
        <taxon>Lentitheciaceae</taxon>
        <taxon>Lentithecium</taxon>
    </lineage>
</organism>
<keyword evidence="1" id="KW-1133">Transmembrane helix</keyword>
<feature type="transmembrane region" description="Helical" evidence="1">
    <location>
        <begin position="27"/>
        <end position="47"/>
    </location>
</feature>
<proteinExistence type="predicted"/>
<protein>
    <submittedName>
        <fullName evidence="2">Uncharacterized protein</fullName>
    </submittedName>
</protein>
<evidence type="ECO:0000313" key="3">
    <source>
        <dbReference type="Proteomes" id="UP000799291"/>
    </source>
</evidence>
<keyword evidence="3" id="KW-1185">Reference proteome</keyword>
<keyword evidence="1" id="KW-0812">Transmembrane</keyword>
<evidence type="ECO:0000256" key="1">
    <source>
        <dbReference type="SAM" id="Phobius"/>
    </source>
</evidence>
<gene>
    <name evidence="2" type="ORF">K458DRAFT_418431</name>
</gene>
<reference evidence="2" key="1">
    <citation type="journal article" date="2020" name="Stud. Mycol.">
        <title>101 Dothideomycetes genomes: a test case for predicting lifestyles and emergence of pathogens.</title>
        <authorList>
            <person name="Haridas S."/>
            <person name="Albert R."/>
            <person name="Binder M."/>
            <person name="Bloem J."/>
            <person name="Labutti K."/>
            <person name="Salamov A."/>
            <person name="Andreopoulos B."/>
            <person name="Baker S."/>
            <person name="Barry K."/>
            <person name="Bills G."/>
            <person name="Bluhm B."/>
            <person name="Cannon C."/>
            <person name="Castanera R."/>
            <person name="Culley D."/>
            <person name="Daum C."/>
            <person name="Ezra D."/>
            <person name="Gonzalez J."/>
            <person name="Henrissat B."/>
            <person name="Kuo A."/>
            <person name="Liang C."/>
            <person name="Lipzen A."/>
            <person name="Lutzoni F."/>
            <person name="Magnuson J."/>
            <person name="Mondo S."/>
            <person name="Nolan M."/>
            <person name="Ohm R."/>
            <person name="Pangilinan J."/>
            <person name="Park H.-J."/>
            <person name="Ramirez L."/>
            <person name="Alfaro M."/>
            <person name="Sun H."/>
            <person name="Tritt A."/>
            <person name="Yoshinaga Y."/>
            <person name="Zwiers L.-H."/>
            <person name="Turgeon B."/>
            <person name="Goodwin S."/>
            <person name="Spatafora J."/>
            <person name="Crous P."/>
            <person name="Grigoriev I."/>
        </authorList>
    </citation>
    <scope>NUCLEOTIDE SEQUENCE</scope>
    <source>
        <strain evidence="2">CBS 122367</strain>
    </source>
</reference>
<dbReference type="AlphaFoldDB" id="A0A6G1J1U2"/>
<keyword evidence="1" id="KW-0472">Membrane</keyword>
<name>A0A6G1J1U2_9PLEO</name>
<accession>A0A6G1J1U2</accession>
<dbReference type="Proteomes" id="UP000799291">
    <property type="component" value="Unassembled WGS sequence"/>
</dbReference>
<sequence>MFYTILNTTMPIPASDNSWQADGDTGIAILFGTMQLLFAGIQVIIGWQGVRALRRGNAVP</sequence>